<protein>
    <submittedName>
        <fullName evidence="2">Uncharacterized protein</fullName>
    </submittedName>
</protein>
<dbReference type="eggNOG" id="ENOG5032TCJ">
    <property type="taxonomic scope" value="Bacteria"/>
</dbReference>
<dbReference type="Proteomes" id="UP000007517">
    <property type="component" value="Chromosome"/>
</dbReference>
<keyword evidence="1" id="KW-0472">Membrane</keyword>
<feature type="transmembrane region" description="Helical" evidence="1">
    <location>
        <begin position="75"/>
        <end position="96"/>
    </location>
</feature>
<evidence type="ECO:0000313" key="2">
    <source>
        <dbReference type="EMBL" id="CCG02310.1"/>
    </source>
</evidence>
<dbReference type="STRING" id="1146883.BLASA_1374"/>
<dbReference type="AlphaFoldDB" id="H6RJK5"/>
<reference evidence="3" key="2">
    <citation type="submission" date="2012-02" db="EMBL/GenBank/DDBJ databases">
        <title>Complete genome sequence of Blastococcus saxobsidens strain DD2.</title>
        <authorList>
            <person name="Genoscope."/>
        </authorList>
    </citation>
    <scope>NUCLEOTIDE SEQUENCE [LARGE SCALE GENOMIC DNA]</scope>
    <source>
        <strain evidence="3">DD2</strain>
    </source>
</reference>
<keyword evidence="1" id="KW-1133">Transmembrane helix</keyword>
<sequence>MNIPEPRGQGLRPSGETVPSSALMSALTTEHYTLQASRSSTIIEANGRSSLFLSAVSGALVALALVAQLDRLGDTFLVFAFSVLPALLMLGVMSYARLADLAVHDAYYARAIGRVRSFYFDVAGPEARKYWLLSAGDDQHAVMRHAGQRLTGWHHWTHQATAVAALTAVIAGVLTGLAVNTASPLTLPVTAVMGVVLAVVVLVGLLADQERRWRRCEQRSPALFAPDGTPRNADVATAGLTCHLA</sequence>
<feature type="transmembrane region" description="Helical" evidence="1">
    <location>
        <begin position="185"/>
        <end position="207"/>
    </location>
</feature>
<evidence type="ECO:0000313" key="3">
    <source>
        <dbReference type="Proteomes" id="UP000007517"/>
    </source>
</evidence>
<dbReference type="KEGG" id="bsd:BLASA_1374"/>
<accession>H6RJK5</accession>
<feature type="transmembrane region" description="Helical" evidence="1">
    <location>
        <begin position="51"/>
        <end position="69"/>
    </location>
</feature>
<feature type="transmembrane region" description="Helical" evidence="1">
    <location>
        <begin position="160"/>
        <end position="179"/>
    </location>
</feature>
<keyword evidence="3" id="KW-1185">Reference proteome</keyword>
<dbReference type="EMBL" id="FO117623">
    <property type="protein sequence ID" value="CCG02310.1"/>
    <property type="molecule type" value="Genomic_DNA"/>
</dbReference>
<evidence type="ECO:0000256" key="1">
    <source>
        <dbReference type="SAM" id="Phobius"/>
    </source>
</evidence>
<proteinExistence type="predicted"/>
<name>H6RJK5_BLASD</name>
<dbReference type="RefSeq" id="WP_014375207.1">
    <property type="nucleotide sequence ID" value="NC_016943.1"/>
</dbReference>
<reference evidence="2 3" key="1">
    <citation type="journal article" date="2012" name="J. Bacteriol.">
        <title>Genome Sequence of Blastococcus saxobsidens DD2, a Stone-Inhabiting Bacterium.</title>
        <authorList>
            <person name="Chouaia B."/>
            <person name="Crotti E."/>
            <person name="Brusetti L."/>
            <person name="Daffonchio D."/>
            <person name="Essoussi I."/>
            <person name="Nouioui I."/>
            <person name="Sbissi I."/>
            <person name="Ghodhbane-Gtari F."/>
            <person name="Gtari M."/>
            <person name="Vacherie B."/>
            <person name="Barbe V."/>
            <person name="Medigue C."/>
            <person name="Gury J."/>
            <person name="Pujic P."/>
            <person name="Normand P."/>
        </authorList>
    </citation>
    <scope>NUCLEOTIDE SEQUENCE [LARGE SCALE GENOMIC DNA]</scope>
    <source>
        <strain evidence="2 3">DD2</strain>
    </source>
</reference>
<gene>
    <name evidence="2" type="ordered locus">BLASA_1374</name>
</gene>
<organism evidence="2 3">
    <name type="scientific">Blastococcus saxobsidens (strain DD2)</name>
    <dbReference type="NCBI Taxonomy" id="1146883"/>
    <lineage>
        <taxon>Bacteria</taxon>
        <taxon>Bacillati</taxon>
        <taxon>Actinomycetota</taxon>
        <taxon>Actinomycetes</taxon>
        <taxon>Geodermatophilales</taxon>
        <taxon>Geodermatophilaceae</taxon>
        <taxon>Blastococcus</taxon>
    </lineage>
</organism>
<keyword evidence="1" id="KW-0812">Transmembrane</keyword>
<dbReference type="HOGENOM" id="CLU_1131879_0_0_11"/>
<dbReference type="OrthoDB" id="8067385at2"/>